<gene>
    <name evidence="2" type="ORF">D5F53_16810</name>
</gene>
<keyword evidence="3" id="KW-1185">Reference proteome</keyword>
<dbReference type="KEGG" id="plw:D5F53_16810"/>
<proteinExistence type="predicted"/>
<dbReference type="InterPro" id="IPR017850">
    <property type="entry name" value="Alkaline_phosphatase_core_sf"/>
</dbReference>
<dbReference type="GO" id="GO:0016787">
    <property type="term" value="F:hydrolase activity"/>
    <property type="evidence" value="ECO:0007669"/>
    <property type="project" value="UniProtKB-ARBA"/>
</dbReference>
<sequence length="534" mass="59698">MRIQKILFGMLSLVLITVMGCQPQQPPEQDLLRVKSEQGATHKKVIFLMIDSLMAQAIDKGISQKQLPTFQTLIEHGQYYKDLVSSFPTMSVTIDSTMLTGAYPNVHGVPGLLWYSTEDKKMVNYGTGPMEILSQGIDPVLTDALIHLNGEHLHADSRTIYEDLARRGLKSGSINGLVYRGTSEHTLTIPDWIQGPTSLQKNMKVKGPDFLTLGALSNPFDGTENLPDDLTERMGMNNKFAIEAVNHLIQADKLPDFLYVYLPDLDQKLHKKGPSEFEGVKKVDQQLQSLLQSFGSPEKAFKEAIFVIAGDSGMTQLLPREQRSVIDLPAMLKGIRILKPGEELKDDTEIALAVNETMAYVYKFKPDRTLRSLAEIISKDDRIDFVAWKEDDWIHAMQGSTYKQLQYKDKGSLIDRYKQAWTVKQDAEVLDLQLNAKTRTLDYGQYPDVLARLSGALNSHKGQFLVVTAKPGYELADRSSPTHEGGGGHGSIRQTESLVPLIIVGTNEKPPHLRMVDLKAYLLDLLANHNQKAK</sequence>
<name>A0A385TQY4_PAELA</name>
<organism evidence="2 3">
    <name type="scientific">Paenibacillus lautus</name>
    <name type="common">Bacillus lautus</name>
    <dbReference type="NCBI Taxonomy" id="1401"/>
    <lineage>
        <taxon>Bacteria</taxon>
        <taxon>Bacillati</taxon>
        <taxon>Bacillota</taxon>
        <taxon>Bacilli</taxon>
        <taxon>Bacillales</taxon>
        <taxon>Paenibacillaceae</taxon>
        <taxon>Paenibacillus</taxon>
    </lineage>
</organism>
<accession>A0A385TQY4</accession>
<feature type="chain" id="PRO_5038655345" evidence="1">
    <location>
        <begin position="21"/>
        <end position="534"/>
    </location>
</feature>
<dbReference type="AlphaFoldDB" id="A0A385TQY4"/>
<dbReference type="RefSeq" id="WP_119848714.1">
    <property type="nucleotide sequence ID" value="NZ_CP032412.1"/>
</dbReference>
<dbReference type="PROSITE" id="PS51257">
    <property type="entry name" value="PROKAR_LIPOPROTEIN"/>
    <property type="match status" value="1"/>
</dbReference>
<dbReference type="PANTHER" id="PTHR10151">
    <property type="entry name" value="ECTONUCLEOTIDE PYROPHOSPHATASE/PHOSPHODIESTERASE"/>
    <property type="match status" value="1"/>
</dbReference>
<evidence type="ECO:0000313" key="3">
    <source>
        <dbReference type="Proteomes" id="UP000266552"/>
    </source>
</evidence>
<dbReference type="Pfam" id="PF01663">
    <property type="entry name" value="Phosphodiest"/>
    <property type="match status" value="1"/>
</dbReference>
<dbReference type="EMBL" id="CP032412">
    <property type="protein sequence ID" value="AYB44837.1"/>
    <property type="molecule type" value="Genomic_DNA"/>
</dbReference>
<dbReference type="SUPFAM" id="SSF53649">
    <property type="entry name" value="Alkaline phosphatase-like"/>
    <property type="match status" value="1"/>
</dbReference>
<dbReference type="InterPro" id="IPR002591">
    <property type="entry name" value="Phosphodiest/P_Trfase"/>
</dbReference>
<keyword evidence="1" id="KW-0732">Signal</keyword>
<protein>
    <submittedName>
        <fullName evidence="2">Alkaline phosphatase family protein</fullName>
    </submittedName>
</protein>
<dbReference type="Proteomes" id="UP000266552">
    <property type="component" value="Chromosome"/>
</dbReference>
<evidence type="ECO:0000313" key="2">
    <source>
        <dbReference type="EMBL" id="AYB44837.1"/>
    </source>
</evidence>
<dbReference type="PANTHER" id="PTHR10151:SF120">
    <property type="entry name" value="BIS(5'-ADENOSYL)-TRIPHOSPHATASE"/>
    <property type="match status" value="1"/>
</dbReference>
<reference evidence="2 3" key="1">
    <citation type="submission" date="2018-09" db="EMBL/GenBank/DDBJ databases">
        <title>Genome Sequence of Paenibacillus lautus Strain E7593-69, Azo Dye-Degrading Bacteria, Isolated from Commercial Tattoo Inks.</title>
        <authorList>
            <person name="Nho S.W."/>
            <person name="Kim S.-J."/>
            <person name="Kweon O."/>
            <person name="Cerniglia C.E."/>
        </authorList>
    </citation>
    <scope>NUCLEOTIDE SEQUENCE [LARGE SCALE GENOMIC DNA]</scope>
    <source>
        <strain evidence="2 3">E7593-69</strain>
    </source>
</reference>
<dbReference type="Gene3D" id="3.40.720.10">
    <property type="entry name" value="Alkaline Phosphatase, subunit A"/>
    <property type="match status" value="1"/>
</dbReference>
<feature type="signal peptide" evidence="1">
    <location>
        <begin position="1"/>
        <end position="20"/>
    </location>
</feature>
<evidence type="ECO:0000256" key="1">
    <source>
        <dbReference type="SAM" id="SignalP"/>
    </source>
</evidence>